<dbReference type="Proteomes" id="UP000239485">
    <property type="component" value="Unassembled WGS sequence"/>
</dbReference>
<organism evidence="3 4">
    <name type="scientific">Kineococcus xinjiangensis</name>
    <dbReference type="NCBI Taxonomy" id="512762"/>
    <lineage>
        <taxon>Bacteria</taxon>
        <taxon>Bacillati</taxon>
        <taxon>Actinomycetota</taxon>
        <taxon>Actinomycetes</taxon>
        <taxon>Kineosporiales</taxon>
        <taxon>Kineosporiaceae</taxon>
        <taxon>Kineococcus</taxon>
    </lineage>
</organism>
<proteinExistence type="inferred from homology"/>
<gene>
    <name evidence="3" type="ORF">CLV92_11690</name>
</gene>
<dbReference type="Pfam" id="PF01337">
    <property type="entry name" value="Barstar"/>
    <property type="match status" value="1"/>
</dbReference>
<evidence type="ECO:0000256" key="1">
    <source>
        <dbReference type="ARBA" id="ARBA00006845"/>
    </source>
</evidence>
<name>A0A2S6IDD0_9ACTN</name>
<keyword evidence="4" id="KW-1185">Reference proteome</keyword>
<reference evidence="3 4" key="1">
    <citation type="submission" date="2018-02" db="EMBL/GenBank/DDBJ databases">
        <title>Genomic Encyclopedia of Archaeal and Bacterial Type Strains, Phase II (KMG-II): from individual species to whole genera.</title>
        <authorList>
            <person name="Goeker M."/>
        </authorList>
    </citation>
    <scope>NUCLEOTIDE SEQUENCE [LARGE SCALE GENOMIC DNA]</scope>
    <source>
        <strain evidence="3 4">DSM 22857</strain>
    </source>
</reference>
<comment type="caution">
    <text evidence="3">The sequence shown here is derived from an EMBL/GenBank/DDBJ whole genome shotgun (WGS) entry which is preliminary data.</text>
</comment>
<comment type="similarity">
    <text evidence="1">Belongs to the barstar family.</text>
</comment>
<evidence type="ECO:0000313" key="4">
    <source>
        <dbReference type="Proteomes" id="UP000239485"/>
    </source>
</evidence>
<dbReference type="AlphaFoldDB" id="A0A2S6IDD0"/>
<dbReference type="Gene3D" id="3.30.370.10">
    <property type="entry name" value="Barstar-like"/>
    <property type="match status" value="1"/>
</dbReference>
<dbReference type="InterPro" id="IPR035905">
    <property type="entry name" value="Barstar-like_sf"/>
</dbReference>
<sequence>MSAHSSDGSRMDDELVAAFDSSAFMTRGFDFELALAGPVVLFHRAALLYRARQLLVEAGYDLITVDASRWDNESVAHQELASALHFPDYYGANLDALNDCLSDLASYNGMTSPAAAGFVLVVKHLEVLVQRMERFAYGLLSAYAQQARGAALIGHRMLCLAQTDDPDLHLAPLDTVEAAWNDAERFLPSRRGGAGRDH</sequence>
<dbReference type="InterPro" id="IPR000468">
    <property type="entry name" value="Barstar"/>
</dbReference>
<dbReference type="SUPFAM" id="SSF52038">
    <property type="entry name" value="Barstar-related"/>
    <property type="match status" value="1"/>
</dbReference>
<dbReference type="EMBL" id="PTJD01000016">
    <property type="protein sequence ID" value="PPK92228.1"/>
    <property type="molecule type" value="Genomic_DNA"/>
</dbReference>
<evidence type="ECO:0000313" key="3">
    <source>
        <dbReference type="EMBL" id="PPK92228.1"/>
    </source>
</evidence>
<protein>
    <submittedName>
        <fullName evidence="3">Barstar (Barnase inhibitor)</fullName>
    </submittedName>
</protein>
<evidence type="ECO:0000259" key="2">
    <source>
        <dbReference type="Pfam" id="PF01337"/>
    </source>
</evidence>
<accession>A0A2S6IDD0</accession>
<feature type="domain" description="Barstar (barnase inhibitor)" evidence="2">
    <location>
        <begin position="62"/>
        <end position="137"/>
    </location>
</feature>